<dbReference type="CDD" id="cd00090">
    <property type="entry name" value="HTH_ARSR"/>
    <property type="match status" value="1"/>
</dbReference>
<dbReference type="RefSeq" id="WP_210154653.1">
    <property type="nucleotide sequence ID" value="NZ_JAFCNB010000002.1"/>
</dbReference>
<dbReference type="InterPro" id="IPR036388">
    <property type="entry name" value="WH-like_DNA-bd_sf"/>
</dbReference>
<gene>
    <name evidence="3" type="ORF">JOL79_06180</name>
</gene>
<dbReference type="InterPro" id="IPR001845">
    <property type="entry name" value="HTH_ArsR_DNA-bd_dom"/>
</dbReference>
<organism evidence="3 4">
    <name type="scientific">Microbispora oryzae</name>
    <dbReference type="NCBI Taxonomy" id="2806554"/>
    <lineage>
        <taxon>Bacteria</taxon>
        <taxon>Bacillati</taxon>
        <taxon>Actinomycetota</taxon>
        <taxon>Actinomycetes</taxon>
        <taxon>Streptosporangiales</taxon>
        <taxon>Streptosporangiaceae</taxon>
        <taxon>Microbispora</taxon>
    </lineage>
</organism>
<protein>
    <submittedName>
        <fullName evidence="3">Helix-turn-helix transcriptional regulator</fullName>
    </submittedName>
</protein>
<dbReference type="Pfam" id="PF12840">
    <property type="entry name" value="HTH_20"/>
    <property type="match status" value="1"/>
</dbReference>
<dbReference type="Gene3D" id="1.10.10.10">
    <property type="entry name" value="Winged helix-like DNA-binding domain superfamily/Winged helix DNA-binding domain"/>
    <property type="match status" value="1"/>
</dbReference>
<dbReference type="InterPro" id="IPR011991">
    <property type="entry name" value="ArsR-like_HTH"/>
</dbReference>
<evidence type="ECO:0000256" key="1">
    <source>
        <dbReference type="SAM" id="MobiDB-lite"/>
    </source>
</evidence>
<evidence type="ECO:0000259" key="2">
    <source>
        <dbReference type="SMART" id="SM00418"/>
    </source>
</evidence>
<proteinExistence type="predicted"/>
<reference evidence="3" key="1">
    <citation type="submission" date="2021-02" db="EMBL/GenBank/DDBJ databases">
        <title>Draft genome sequence of Microbispora sp. RL4-1S isolated from rice leaves in Thailand.</title>
        <authorList>
            <person name="Muangham S."/>
            <person name="Duangmal K."/>
        </authorList>
    </citation>
    <scope>NUCLEOTIDE SEQUENCE</scope>
    <source>
        <strain evidence="3">RL4-1S</strain>
    </source>
</reference>
<evidence type="ECO:0000313" key="3">
    <source>
        <dbReference type="EMBL" id="MBP2703386.1"/>
    </source>
</evidence>
<dbReference type="GO" id="GO:0003700">
    <property type="term" value="F:DNA-binding transcription factor activity"/>
    <property type="evidence" value="ECO:0007669"/>
    <property type="project" value="InterPro"/>
</dbReference>
<dbReference type="AlphaFoldDB" id="A0A940WLQ1"/>
<dbReference type="Proteomes" id="UP000674234">
    <property type="component" value="Unassembled WGS sequence"/>
</dbReference>
<feature type="region of interest" description="Disordered" evidence="1">
    <location>
        <begin position="166"/>
        <end position="207"/>
    </location>
</feature>
<name>A0A940WLQ1_9ACTN</name>
<dbReference type="SMART" id="SM00418">
    <property type="entry name" value="HTH_ARSR"/>
    <property type="match status" value="1"/>
</dbReference>
<dbReference type="InterPro" id="IPR036390">
    <property type="entry name" value="WH_DNA-bd_sf"/>
</dbReference>
<comment type="caution">
    <text evidence="3">The sequence shown here is derived from an EMBL/GenBank/DDBJ whole genome shotgun (WGS) entry which is preliminary data.</text>
</comment>
<sequence>MDGEVFHVSDPRTLKAVAHPLRVRLLGALRNDGPATASELAERFGESSGSTSYHLRQLARYGFVAEAEDRRDRRERRWRSIHRLTLWNNAEMAATPEGREAVAFLSRRQIEVLVTDVEAFERDRDSWGADWIEAAGVSDEVVRLRPSSLAELGDRLHAMLREAAARDRGAPDAEQVSVFVAAHPRRPGPPPPSAPAEPGYAQGAGDE</sequence>
<keyword evidence="4" id="KW-1185">Reference proteome</keyword>
<accession>A0A940WLQ1</accession>
<dbReference type="EMBL" id="JAFCNB010000002">
    <property type="protein sequence ID" value="MBP2703386.1"/>
    <property type="molecule type" value="Genomic_DNA"/>
</dbReference>
<dbReference type="SUPFAM" id="SSF46785">
    <property type="entry name" value="Winged helix' DNA-binding domain"/>
    <property type="match status" value="1"/>
</dbReference>
<feature type="domain" description="HTH arsR-type" evidence="2">
    <location>
        <begin position="12"/>
        <end position="92"/>
    </location>
</feature>
<evidence type="ECO:0000313" key="4">
    <source>
        <dbReference type="Proteomes" id="UP000674234"/>
    </source>
</evidence>